<proteinExistence type="predicted"/>
<name>Q5YVQ2_NOCFA</name>
<gene>
    <name evidence="1" type="ordered locus">NFA_28920</name>
</gene>
<sequence>MDAAQRSAERECCARTMLEIGRGEAMALLARMPFGRIVFTRDALPAIRPVNHLVDGQSIVVRTGATTGLAASVRARGSVVVAYEADEIDPVRGLGWSVVVTGCARPVTDPDLLAGYSARLRSWVDPAPDEVVAIEATLVHGVRLAAQPVIARGA</sequence>
<dbReference type="HOGENOM" id="CLU_127487_2_0_11"/>
<dbReference type="Pfam" id="PF12900">
    <property type="entry name" value="Pyridox_ox_2"/>
    <property type="match status" value="1"/>
</dbReference>
<dbReference type="Gene3D" id="2.30.110.10">
    <property type="entry name" value="Electron Transport, Fmn-binding Protein, Chain A"/>
    <property type="match status" value="1"/>
</dbReference>
<evidence type="ECO:0000313" key="1">
    <source>
        <dbReference type="EMBL" id="BAD57739.1"/>
    </source>
</evidence>
<dbReference type="EMBL" id="AP006618">
    <property type="protein sequence ID" value="BAD57739.1"/>
    <property type="molecule type" value="Genomic_DNA"/>
</dbReference>
<evidence type="ECO:0008006" key="3">
    <source>
        <dbReference type="Google" id="ProtNLM"/>
    </source>
</evidence>
<dbReference type="InterPro" id="IPR024747">
    <property type="entry name" value="Pyridox_Oxase-rel"/>
</dbReference>
<accession>Q5YVQ2</accession>
<dbReference type="SUPFAM" id="SSF50475">
    <property type="entry name" value="FMN-binding split barrel"/>
    <property type="match status" value="1"/>
</dbReference>
<dbReference type="STRING" id="247156.NFA_28920"/>
<evidence type="ECO:0000313" key="2">
    <source>
        <dbReference type="Proteomes" id="UP000006820"/>
    </source>
</evidence>
<protein>
    <recommendedName>
        <fullName evidence="3">Pyridoxamine 5'-phosphate oxidase</fullName>
    </recommendedName>
</protein>
<organism evidence="1 2">
    <name type="scientific">Nocardia farcinica (strain IFM 10152)</name>
    <dbReference type="NCBI Taxonomy" id="247156"/>
    <lineage>
        <taxon>Bacteria</taxon>
        <taxon>Bacillati</taxon>
        <taxon>Actinomycetota</taxon>
        <taxon>Actinomycetes</taxon>
        <taxon>Mycobacteriales</taxon>
        <taxon>Nocardiaceae</taxon>
        <taxon>Nocardia</taxon>
    </lineage>
</organism>
<dbReference type="eggNOG" id="COG3467">
    <property type="taxonomic scope" value="Bacteria"/>
</dbReference>
<dbReference type="Proteomes" id="UP000006820">
    <property type="component" value="Chromosome"/>
</dbReference>
<dbReference type="InterPro" id="IPR012349">
    <property type="entry name" value="Split_barrel_FMN-bd"/>
</dbReference>
<keyword evidence="2" id="KW-1185">Reference proteome</keyword>
<dbReference type="AlphaFoldDB" id="Q5YVQ2"/>
<dbReference type="KEGG" id="nfa:NFA_28920"/>
<reference evidence="1 2" key="1">
    <citation type="journal article" date="2004" name="Proc. Natl. Acad. Sci. U.S.A.">
        <title>The complete genomic sequence of Nocardia farcinica IFM 10152.</title>
        <authorList>
            <person name="Ishikawa J."/>
            <person name="Yamashita A."/>
            <person name="Mikami Y."/>
            <person name="Hoshino Y."/>
            <person name="Kurita H."/>
            <person name="Hotta K."/>
            <person name="Shiba T."/>
            <person name="Hattori M."/>
        </authorList>
    </citation>
    <scope>NUCLEOTIDE SEQUENCE [LARGE SCALE GENOMIC DNA]</scope>
    <source>
        <strain evidence="1 2">IFM 10152</strain>
    </source>
</reference>